<evidence type="ECO:0000256" key="3">
    <source>
        <dbReference type="ARBA" id="ARBA00006577"/>
    </source>
</evidence>
<dbReference type="GO" id="GO:0003755">
    <property type="term" value="F:peptidyl-prolyl cis-trans isomerase activity"/>
    <property type="evidence" value="ECO:0007669"/>
    <property type="project" value="UniProtKB-UniRule"/>
</dbReference>
<evidence type="ECO:0000256" key="8">
    <source>
        <dbReference type="ARBA" id="ARBA00037071"/>
    </source>
</evidence>
<accession>A0A437Q6G2</accession>
<keyword evidence="4" id="KW-0963">Cytoplasm</keyword>
<proteinExistence type="inferred from homology"/>
<evidence type="ECO:0000256" key="7">
    <source>
        <dbReference type="ARBA" id="ARBA00023235"/>
    </source>
</evidence>
<evidence type="ECO:0000313" key="12">
    <source>
        <dbReference type="EMBL" id="RVU30066.1"/>
    </source>
</evidence>
<comment type="subcellular location">
    <subcellularLocation>
        <location evidence="2">Cytoplasm</location>
    </subcellularLocation>
</comment>
<feature type="domain" description="PPIase FKBP-type" evidence="11">
    <location>
        <begin position="6"/>
        <end position="93"/>
    </location>
</feature>
<keyword evidence="6" id="KW-0143">Chaperone</keyword>
<dbReference type="GO" id="GO:0005737">
    <property type="term" value="C:cytoplasm"/>
    <property type="evidence" value="ECO:0007669"/>
    <property type="project" value="UniProtKB-SubCell"/>
</dbReference>
<dbReference type="EC" id="5.2.1.8" evidence="10"/>
<keyword evidence="7 9" id="KW-0413">Isomerase</keyword>
<dbReference type="GO" id="GO:0042026">
    <property type="term" value="P:protein refolding"/>
    <property type="evidence" value="ECO:0007669"/>
    <property type="project" value="UniProtKB-ARBA"/>
</dbReference>
<dbReference type="RefSeq" id="WP_127694851.1">
    <property type="nucleotide sequence ID" value="NZ_SACQ01000006.1"/>
</dbReference>
<protein>
    <recommendedName>
        <fullName evidence="10">Peptidyl-prolyl cis-trans isomerase</fullName>
        <ecNumber evidence="10">5.2.1.8</ecNumber>
    </recommendedName>
</protein>
<evidence type="ECO:0000256" key="5">
    <source>
        <dbReference type="ARBA" id="ARBA00023110"/>
    </source>
</evidence>
<comment type="similarity">
    <text evidence="3 10">Belongs to the FKBP-type PPIase family.</text>
</comment>
<dbReference type="Gene3D" id="3.10.50.40">
    <property type="match status" value="1"/>
</dbReference>
<dbReference type="PANTHER" id="PTHR47861">
    <property type="entry name" value="FKBP-TYPE PEPTIDYL-PROLYL CIS-TRANS ISOMERASE SLYD"/>
    <property type="match status" value="1"/>
</dbReference>
<dbReference type="InterPro" id="IPR046357">
    <property type="entry name" value="PPIase_dom_sf"/>
</dbReference>
<evidence type="ECO:0000256" key="1">
    <source>
        <dbReference type="ARBA" id="ARBA00000971"/>
    </source>
</evidence>
<comment type="catalytic activity">
    <reaction evidence="1 9 10">
        <text>[protein]-peptidylproline (omega=180) = [protein]-peptidylproline (omega=0)</text>
        <dbReference type="Rhea" id="RHEA:16237"/>
        <dbReference type="Rhea" id="RHEA-COMP:10747"/>
        <dbReference type="Rhea" id="RHEA-COMP:10748"/>
        <dbReference type="ChEBI" id="CHEBI:83833"/>
        <dbReference type="ChEBI" id="CHEBI:83834"/>
        <dbReference type="EC" id="5.2.1.8"/>
    </reaction>
</comment>
<evidence type="ECO:0000256" key="2">
    <source>
        <dbReference type="ARBA" id="ARBA00004496"/>
    </source>
</evidence>
<dbReference type="SUPFAM" id="SSF54534">
    <property type="entry name" value="FKBP-like"/>
    <property type="match status" value="1"/>
</dbReference>
<evidence type="ECO:0000256" key="10">
    <source>
        <dbReference type="RuleBase" id="RU003915"/>
    </source>
</evidence>
<dbReference type="Proteomes" id="UP000282818">
    <property type="component" value="Unassembled WGS sequence"/>
</dbReference>
<name>A0A437Q6G2_9GAMM</name>
<evidence type="ECO:0000259" key="11">
    <source>
        <dbReference type="PROSITE" id="PS50059"/>
    </source>
</evidence>
<gene>
    <name evidence="12" type="ORF">EOE65_13520</name>
</gene>
<organism evidence="12 13">
    <name type="scientific">Neptunomonas marina</name>
    <dbReference type="NCBI Taxonomy" id="1815562"/>
    <lineage>
        <taxon>Bacteria</taxon>
        <taxon>Pseudomonadati</taxon>
        <taxon>Pseudomonadota</taxon>
        <taxon>Gammaproteobacteria</taxon>
        <taxon>Oceanospirillales</taxon>
        <taxon>Oceanospirillaceae</taxon>
        <taxon>Neptunomonas</taxon>
    </lineage>
</organism>
<dbReference type="EMBL" id="SACQ01000006">
    <property type="protein sequence ID" value="RVU30066.1"/>
    <property type="molecule type" value="Genomic_DNA"/>
</dbReference>
<comment type="function">
    <text evidence="8">Also involved in hydrogenase metallocenter assembly, probably by participating in the nickel insertion step. This function in hydrogenase biosynthesis requires chaperone activity and the presence of the metal-binding domain, but not PPIase activity.</text>
</comment>
<comment type="caution">
    <text evidence="12">The sequence shown here is derived from an EMBL/GenBank/DDBJ whole genome shotgun (WGS) entry which is preliminary data.</text>
</comment>
<dbReference type="PANTHER" id="PTHR47861:SF3">
    <property type="entry name" value="FKBP-TYPE PEPTIDYL-PROLYL CIS-TRANS ISOMERASE SLYD"/>
    <property type="match status" value="1"/>
</dbReference>
<reference evidence="12 13" key="1">
    <citation type="submission" date="2019-01" db="EMBL/GenBank/DDBJ databases">
        <authorList>
            <person name="Chen W.-M."/>
        </authorList>
    </citation>
    <scope>NUCLEOTIDE SEQUENCE [LARGE SCALE GENOMIC DNA]</scope>
    <source>
        <strain evidence="12 13">HPM-16</strain>
    </source>
</reference>
<dbReference type="InterPro" id="IPR001179">
    <property type="entry name" value="PPIase_FKBP_dom"/>
</dbReference>
<keyword evidence="13" id="KW-1185">Reference proteome</keyword>
<evidence type="ECO:0000313" key="13">
    <source>
        <dbReference type="Proteomes" id="UP000282818"/>
    </source>
</evidence>
<dbReference type="PROSITE" id="PS50059">
    <property type="entry name" value="FKBP_PPIASE"/>
    <property type="match status" value="1"/>
</dbReference>
<evidence type="ECO:0000256" key="9">
    <source>
        <dbReference type="PROSITE-ProRule" id="PRU00277"/>
    </source>
</evidence>
<evidence type="ECO:0000256" key="4">
    <source>
        <dbReference type="ARBA" id="ARBA00022490"/>
    </source>
</evidence>
<dbReference type="Pfam" id="PF00254">
    <property type="entry name" value="FKBP_C"/>
    <property type="match status" value="1"/>
</dbReference>
<keyword evidence="5 9" id="KW-0697">Rotamase</keyword>
<sequence length="154" mass="16760">MKIEKDRVVTFHYALVSGEGEVIDGTKGGDPIPYLHGHNNIVPGLEAALEGHEAGEQVRVTLAPEQAYGERDEENVFDVERQLFANVPELAVGFMCHMTNEQGVEELVSVVEIADDVVTVDANHPYAGETLTFEVDLLEVRTATADEIKAGSLI</sequence>
<evidence type="ECO:0000256" key="6">
    <source>
        <dbReference type="ARBA" id="ARBA00023186"/>
    </source>
</evidence>
<dbReference type="AlphaFoldDB" id="A0A437Q6G2"/>